<evidence type="ECO:0000313" key="4">
    <source>
        <dbReference type="Proteomes" id="UP000316083"/>
    </source>
</evidence>
<proteinExistence type="predicted"/>
<gene>
    <name evidence="3" type="ORF">FBZ82_108138</name>
</gene>
<comment type="caution">
    <text evidence="3">The sequence shown here is derived from an EMBL/GenBank/DDBJ whole genome shotgun (WGS) entry which is preliminary data.</text>
</comment>
<dbReference type="InterPro" id="IPR049945">
    <property type="entry name" value="AAA_22"/>
</dbReference>
<accession>A0A560B1G9</accession>
<dbReference type="Pfam" id="PF13401">
    <property type="entry name" value="AAA_22"/>
    <property type="match status" value="1"/>
</dbReference>
<evidence type="ECO:0000313" key="3">
    <source>
        <dbReference type="EMBL" id="TWA66473.1"/>
    </source>
</evidence>
<dbReference type="Gene3D" id="3.40.50.300">
    <property type="entry name" value="P-loop containing nucleotide triphosphate hydrolases"/>
    <property type="match status" value="1"/>
</dbReference>
<dbReference type="AlphaFoldDB" id="A0A560B1G9"/>
<dbReference type="EMBL" id="VITF01000008">
    <property type="protein sequence ID" value="TWA66473.1"/>
    <property type="molecule type" value="Genomic_DNA"/>
</dbReference>
<reference evidence="3 4" key="1">
    <citation type="submission" date="2019-06" db="EMBL/GenBank/DDBJ databases">
        <title>Genomic Encyclopedia of Type Strains, Phase IV (KMG-V): Genome sequencing to study the core and pangenomes of soil and plant-associated prokaryotes.</title>
        <authorList>
            <person name="Whitman W."/>
        </authorList>
    </citation>
    <scope>NUCLEOTIDE SEQUENCE [LARGE SCALE GENOMIC DNA]</scope>
    <source>
        <strain evidence="3 4">BR 11796</strain>
    </source>
</reference>
<organism evidence="3 4">
    <name type="scientific">Azospirillum brasilense</name>
    <dbReference type="NCBI Taxonomy" id="192"/>
    <lineage>
        <taxon>Bacteria</taxon>
        <taxon>Pseudomonadati</taxon>
        <taxon>Pseudomonadota</taxon>
        <taxon>Alphaproteobacteria</taxon>
        <taxon>Rhodospirillales</taxon>
        <taxon>Azospirillaceae</taxon>
        <taxon>Azospirillum</taxon>
    </lineage>
</organism>
<protein>
    <submittedName>
        <fullName evidence="3">AAA domain-containing protein</fullName>
    </submittedName>
</protein>
<sequence>MAEDDADLPELPEYRDNPFINRLPPVMSIAEALRNLTRLPIHSGEERQYPAHLRCHCLQRLGRYFVPLERHLQLEVRLSALIRQGYVGRNPNTTDYLHRLHNDHERVLKKDLSAVIHPVETTASGFALIGCSGIGKSKSVERILQLYPKLVHHQEPFSLEQVVWLKLECPHKGSVKQLCISFFHEMDKLLRTRNEARYGSSRLSIDTMVVHMAEVADRHALGLLVIDEIQHLMRAPGAGRDDLLNFLVALVNTIGIPVMIIGTPAAMPLLQGAFRQARRASGLGSLIWERHANDATWNHFIDRMWRYQWTREPTPLTDELRHVLYEESQGIVDLVVKLYMLAQLQVVQLNALTGRDKDEQLTVGLFKHVASDAFRLLAPMITALKRNDHKTLEKYDDLQPLDDYVFQAFQTAMVRLSPAPAKEAAPPLEPSSASPVQDGSDAVLASLERLGLAHDVAQILLTQVKAENPNLNPLDLVATIASKLRERGPEVKPVKPRKSRDKAIVPVRAVDPADLRIIVSTGTTSGASAYEALLASGAVKPPLRDIAV</sequence>
<evidence type="ECO:0000256" key="1">
    <source>
        <dbReference type="SAM" id="Phobius"/>
    </source>
</evidence>
<keyword evidence="1" id="KW-1133">Transmembrane helix</keyword>
<keyword evidence="1" id="KW-0812">Transmembrane</keyword>
<evidence type="ECO:0000259" key="2">
    <source>
        <dbReference type="Pfam" id="PF13401"/>
    </source>
</evidence>
<feature type="domain" description="ORC1/DEAH AAA+ ATPase" evidence="2">
    <location>
        <begin position="122"/>
        <end position="266"/>
    </location>
</feature>
<name>A0A560B1G9_AZOBR</name>
<dbReference type="SUPFAM" id="SSF52540">
    <property type="entry name" value="P-loop containing nucleoside triphosphate hydrolases"/>
    <property type="match status" value="1"/>
</dbReference>
<dbReference type="RefSeq" id="WP_145677929.1">
    <property type="nucleotide sequence ID" value="NZ_VITF01000008.1"/>
</dbReference>
<feature type="transmembrane region" description="Helical" evidence="1">
    <location>
        <begin position="243"/>
        <end position="270"/>
    </location>
</feature>
<dbReference type="GO" id="GO:0016887">
    <property type="term" value="F:ATP hydrolysis activity"/>
    <property type="evidence" value="ECO:0007669"/>
    <property type="project" value="InterPro"/>
</dbReference>
<dbReference type="InterPro" id="IPR027417">
    <property type="entry name" value="P-loop_NTPase"/>
</dbReference>
<dbReference type="Proteomes" id="UP000316083">
    <property type="component" value="Unassembled WGS sequence"/>
</dbReference>
<keyword evidence="1" id="KW-0472">Membrane</keyword>